<keyword evidence="4" id="KW-0808">Transferase</keyword>
<evidence type="ECO:0000256" key="5">
    <source>
        <dbReference type="ARBA" id="ARBA00022741"/>
    </source>
</evidence>
<evidence type="ECO:0000313" key="12">
    <source>
        <dbReference type="Proteomes" id="UP000614996"/>
    </source>
</evidence>
<evidence type="ECO:0000313" key="11">
    <source>
        <dbReference type="EMBL" id="GIL27995.1"/>
    </source>
</evidence>
<keyword evidence="6 11" id="KW-0418">Kinase</keyword>
<dbReference type="AlphaFoldDB" id="A0A8J4AE72"/>
<evidence type="ECO:0000256" key="1">
    <source>
        <dbReference type="ARBA" id="ARBA00000085"/>
    </source>
</evidence>
<evidence type="ECO:0000256" key="2">
    <source>
        <dbReference type="ARBA" id="ARBA00012438"/>
    </source>
</evidence>
<evidence type="ECO:0000256" key="3">
    <source>
        <dbReference type="ARBA" id="ARBA00022553"/>
    </source>
</evidence>
<evidence type="ECO:0000259" key="10">
    <source>
        <dbReference type="PROSITE" id="PS50109"/>
    </source>
</evidence>
<keyword evidence="9" id="KW-0472">Membrane</keyword>
<feature type="transmembrane region" description="Helical" evidence="9">
    <location>
        <begin position="107"/>
        <end position="140"/>
    </location>
</feature>
<dbReference type="SUPFAM" id="SSF55874">
    <property type="entry name" value="ATPase domain of HSP90 chaperone/DNA topoisomerase II/histidine kinase"/>
    <property type="match status" value="1"/>
</dbReference>
<feature type="transmembrane region" description="Helical" evidence="9">
    <location>
        <begin position="64"/>
        <end position="87"/>
    </location>
</feature>
<keyword evidence="3" id="KW-0597">Phosphoprotein</keyword>
<keyword evidence="5" id="KW-0547">Nucleotide-binding</keyword>
<dbReference type="InterPro" id="IPR050482">
    <property type="entry name" value="Sensor_HK_TwoCompSys"/>
</dbReference>
<evidence type="ECO:0000256" key="8">
    <source>
        <dbReference type="ARBA" id="ARBA00023012"/>
    </source>
</evidence>
<dbReference type="GO" id="GO:0005524">
    <property type="term" value="F:ATP binding"/>
    <property type="evidence" value="ECO:0007669"/>
    <property type="project" value="UniProtKB-KW"/>
</dbReference>
<dbReference type="RefSeq" id="WP_207125728.1">
    <property type="nucleotide sequence ID" value="NZ_BOPO01000055.1"/>
</dbReference>
<dbReference type="CDD" id="cd16917">
    <property type="entry name" value="HATPase_UhpB-NarQ-NarX-like"/>
    <property type="match status" value="1"/>
</dbReference>
<dbReference type="PANTHER" id="PTHR24421:SF10">
    <property type="entry name" value="NITRATE_NITRITE SENSOR PROTEIN NARQ"/>
    <property type="match status" value="1"/>
</dbReference>
<dbReference type="Proteomes" id="UP000614996">
    <property type="component" value="Unassembled WGS sequence"/>
</dbReference>
<gene>
    <name evidence="11" type="ORF">NUM_32490</name>
</gene>
<keyword evidence="9" id="KW-0812">Transmembrane</keyword>
<dbReference type="GO" id="GO:0046983">
    <property type="term" value="F:protein dimerization activity"/>
    <property type="evidence" value="ECO:0007669"/>
    <property type="project" value="InterPro"/>
</dbReference>
<keyword evidence="8" id="KW-0902">Two-component regulatory system</keyword>
<evidence type="ECO:0000256" key="6">
    <source>
        <dbReference type="ARBA" id="ARBA00022777"/>
    </source>
</evidence>
<accession>A0A8J4AE72</accession>
<evidence type="ECO:0000256" key="9">
    <source>
        <dbReference type="SAM" id="Phobius"/>
    </source>
</evidence>
<dbReference type="InterPro" id="IPR005467">
    <property type="entry name" value="His_kinase_dom"/>
</dbReference>
<feature type="domain" description="Histidine kinase" evidence="10">
    <location>
        <begin position="173"/>
        <end position="366"/>
    </location>
</feature>
<dbReference type="EC" id="2.7.13.3" evidence="2"/>
<reference evidence="12" key="1">
    <citation type="journal article" date="2021" name="Int. J. Syst. Evol. Microbiol.">
        <title>Actinocatenispora comari sp. nov., an endophytic actinomycete isolated from aerial parts of Comarum salesowianum.</title>
        <authorList>
            <person name="Oyunbileg N."/>
            <person name="Iizaka Y."/>
            <person name="Hamada M."/>
            <person name="Davaapurev B.O."/>
            <person name="Fukumoto A."/>
            <person name="Tsetseg B."/>
            <person name="Kato F."/>
            <person name="Tamura T."/>
            <person name="Batkhuu J."/>
            <person name="Anzai Y."/>
        </authorList>
    </citation>
    <scope>NUCLEOTIDE SEQUENCE [LARGE SCALE GENOMIC DNA]</scope>
    <source>
        <strain evidence="12">NUM-2625</strain>
    </source>
</reference>
<organism evidence="11 12">
    <name type="scientific">Actinocatenispora comari</name>
    <dbReference type="NCBI Taxonomy" id="2807577"/>
    <lineage>
        <taxon>Bacteria</taxon>
        <taxon>Bacillati</taxon>
        <taxon>Actinomycetota</taxon>
        <taxon>Actinomycetes</taxon>
        <taxon>Micromonosporales</taxon>
        <taxon>Micromonosporaceae</taxon>
        <taxon>Actinocatenispora</taxon>
    </lineage>
</organism>
<dbReference type="Gene3D" id="3.30.565.10">
    <property type="entry name" value="Histidine kinase-like ATPase, C-terminal domain"/>
    <property type="match status" value="1"/>
</dbReference>
<dbReference type="GO" id="GO:0000155">
    <property type="term" value="F:phosphorelay sensor kinase activity"/>
    <property type="evidence" value="ECO:0007669"/>
    <property type="project" value="InterPro"/>
</dbReference>
<dbReference type="GO" id="GO:0016020">
    <property type="term" value="C:membrane"/>
    <property type="evidence" value="ECO:0007669"/>
    <property type="project" value="InterPro"/>
</dbReference>
<comment type="catalytic activity">
    <reaction evidence="1">
        <text>ATP + protein L-histidine = ADP + protein N-phospho-L-histidine.</text>
        <dbReference type="EC" id="2.7.13.3"/>
    </reaction>
</comment>
<keyword evidence="12" id="KW-1185">Reference proteome</keyword>
<dbReference type="Gene3D" id="1.20.5.1930">
    <property type="match status" value="1"/>
</dbReference>
<comment type="caution">
    <text evidence="11">The sequence shown here is derived from an EMBL/GenBank/DDBJ whole genome shotgun (WGS) entry which is preliminary data.</text>
</comment>
<name>A0A8J4AE72_9ACTN</name>
<keyword evidence="7" id="KW-0067">ATP-binding</keyword>
<dbReference type="Pfam" id="PF07730">
    <property type="entry name" value="HisKA_3"/>
    <property type="match status" value="1"/>
</dbReference>
<dbReference type="InterPro" id="IPR003594">
    <property type="entry name" value="HATPase_dom"/>
</dbReference>
<keyword evidence="9" id="KW-1133">Transmembrane helix</keyword>
<dbReference type="Pfam" id="PF02518">
    <property type="entry name" value="HATPase_c"/>
    <property type="match status" value="1"/>
</dbReference>
<evidence type="ECO:0000256" key="7">
    <source>
        <dbReference type="ARBA" id="ARBA00022840"/>
    </source>
</evidence>
<dbReference type="PROSITE" id="PS50109">
    <property type="entry name" value="HIS_KIN"/>
    <property type="match status" value="1"/>
</dbReference>
<dbReference type="EMBL" id="BOPO01000055">
    <property type="protein sequence ID" value="GIL27995.1"/>
    <property type="molecule type" value="Genomic_DNA"/>
</dbReference>
<protein>
    <recommendedName>
        <fullName evidence="2">histidine kinase</fullName>
        <ecNumber evidence="2">2.7.13.3</ecNumber>
    </recommendedName>
</protein>
<dbReference type="PANTHER" id="PTHR24421">
    <property type="entry name" value="NITRATE/NITRITE SENSOR PROTEIN NARX-RELATED"/>
    <property type="match status" value="1"/>
</dbReference>
<dbReference type="InterPro" id="IPR011712">
    <property type="entry name" value="Sig_transdc_His_kin_sub3_dim/P"/>
</dbReference>
<evidence type="ECO:0000256" key="4">
    <source>
        <dbReference type="ARBA" id="ARBA00022679"/>
    </source>
</evidence>
<sequence>MIVDTGGRRWLVADAAAALLVVAVSGFAMVDLGAGGGAWLPLAVLVGAPVAVRRRWPLPAAGVALAAALFAVRSGAIPTVAAPAPYAAVALTQYLVGVRVSRPAAAVTIVVAAVAAVLVIGHGSGSAVLIATMVCAPWALGRYVGYRRARAERAGTELAEHAVAEDRLRIARDMHDVIGHDLSLIAVKASVARHVALARPQESQDALAVIETASREALTELRRVLGLLREGADTVAPAGTEEELRELADRARQAGVELTVTLRRPELPPDGVRLTVYRIVQEALTNVVRHAGPTRCRLAVVADATAVTVEISDEGRRGAPPRDAVRGAGHGLRGMRERVAAYDGTLVAAAHPAGGFRVAARIPYPAVGEDGRP</sequence>
<dbReference type="InterPro" id="IPR036890">
    <property type="entry name" value="HATPase_C_sf"/>
</dbReference>
<proteinExistence type="predicted"/>